<dbReference type="EMBL" id="BBMR01000026">
    <property type="protein sequence ID" value="GAL23573.1"/>
    <property type="molecule type" value="Genomic_DNA"/>
</dbReference>
<name>A0A090S9T4_9VIBR</name>
<reference evidence="2 3" key="2">
    <citation type="submission" date="2014-09" db="EMBL/GenBank/DDBJ databases">
        <authorList>
            <consortium name="NBRP consortium"/>
            <person name="Sawabe T."/>
            <person name="Meirelles P."/>
            <person name="Nakanishi M."/>
            <person name="Sayaka M."/>
            <person name="Hattori M."/>
            <person name="Ohkuma M."/>
        </authorList>
    </citation>
    <scope>NUCLEOTIDE SEQUENCE [LARGE SCALE GENOMIC DNA]</scope>
    <source>
        <strain evidence="3">JCM19235</strain>
    </source>
</reference>
<accession>A0A090S9T4</accession>
<dbReference type="Pfam" id="PF17892">
    <property type="entry name" value="Cadherin_5"/>
    <property type="match status" value="1"/>
</dbReference>
<protein>
    <submittedName>
        <fullName evidence="2">T1SS secreted agglutinin RTX</fullName>
    </submittedName>
</protein>
<evidence type="ECO:0000313" key="2">
    <source>
        <dbReference type="EMBL" id="GAL23573.1"/>
    </source>
</evidence>
<keyword evidence="3" id="KW-1185">Reference proteome</keyword>
<feature type="domain" description="Cadherin-like" evidence="1">
    <location>
        <begin position="117"/>
        <end position="183"/>
    </location>
</feature>
<dbReference type="InterPro" id="IPR041690">
    <property type="entry name" value="Cadherin_5"/>
</dbReference>
<gene>
    <name evidence="2" type="ORF">JCM19235_4</name>
</gene>
<dbReference type="AlphaFoldDB" id="A0A090S9T4"/>
<reference evidence="2 3" key="1">
    <citation type="submission" date="2014-09" db="EMBL/GenBank/DDBJ databases">
        <title>Vibrio maritimus JCM 19235. (C45) whole genome shotgun sequence.</title>
        <authorList>
            <person name="Sawabe T."/>
            <person name="Meirelles P."/>
            <person name="Nakanishi M."/>
            <person name="Sayaka M."/>
            <person name="Hattori M."/>
            <person name="Ohkuma M."/>
        </authorList>
    </citation>
    <scope>NUCLEOTIDE SEQUENCE [LARGE SCALE GENOMIC DNA]</scope>
    <source>
        <strain evidence="3">JCM19235</strain>
    </source>
</reference>
<proteinExistence type="predicted"/>
<comment type="caution">
    <text evidence="2">The sequence shown here is derived from an EMBL/GenBank/DDBJ whole genome shotgun (WGS) entry which is preliminary data.</text>
</comment>
<organism evidence="2 3">
    <name type="scientific">Vibrio maritimus</name>
    <dbReference type="NCBI Taxonomy" id="990268"/>
    <lineage>
        <taxon>Bacteria</taxon>
        <taxon>Pseudomonadati</taxon>
        <taxon>Pseudomonadota</taxon>
        <taxon>Gammaproteobacteria</taxon>
        <taxon>Vibrionales</taxon>
        <taxon>Vibrionaceae</taxon>
        <taxon>Vibrio</taxon>
    </lineage>
</organism>
<dbReference type="STRING" id="990268.JCM19235_4"/>
<evidence type="ECO:0000313" key="3">
    <source>
        <dbReference type="Proteomes" id="UP000029228"/>
    </source>
</evidence>
<dbReference type="Proteomes" id="UP000029228">
    <property type="component" value="Unassembled WGS sequence"/>
</dbReference>
<evidence type="ECO:0000259" key="1">
    <source>
        <dbReference type="Pfam" id="PF17892"/>
    </source>
</evidence>
<sequence>MEESRHFTEVEIRAFDADGNLIDSETYHKDDRNSYEHEYTLTTDEPVARFELGTIQGNGTYVVQNMSVSQTLPDDVVFTSIGIDGTEVTETISLNVREGDQEIDLTADLPAVTTTEEGADGFASIVITEEQLLAQASDIDSDELDIINLALEDDNATLTDNGDGTWTVTPNENFSGDIDLTYQSPTASWLTTILSTSTSQK</sequence>